<protein>
    <recommendedName>
        <fullName evidence="4">Serine/threonine protein kinase</fullName>
    </recommendedName>
</protein>
<accession>A0A154QHH8</accession>
<dbReference type="Proteomes" id="UP000076131">
    <property type="component" value="Unassembled WGS sequence"/>
</dbReference>
<organism evidence="2 3">
    <name type="scientific">Rhodanobacter thiooxydans</name>
    <dbReference type="NCBI Taxonomy" id="416169"/>
    <lineage>
        <taxon>Bacteria</taxon>
        <taxon>Pseudomonadati</taxon>
        <taxon>Pseudomonadota</taxon>
        <taxon>Gammaproteobacteria</taxon>
        <taxon>Lysobacterales</taxon>
        <taxon>Rhodanobacteraceae</taxon>
        <taxon>Rhodanobacter</taxon>
    </lineage>
</organism>
<evidence type="ECO:0000313" key="2">
    <source>
        <dbReference type="EMBL" id="KZC23588.1"/>
    </source>
</evidence>
<feature type="transmembrane region" description="Helical" evidence="1">
    <location>
        <begin position="43"/>
        <end position="65"/>
    </location>
</feature>
<proteinExistence type="predicted"/>
<evidence type="ECO:0000313" key="3">
    <source>
        <dbReference type="Proteomes" id="UP000076131"/>
    </source>
</evidence>
<gene>
    <name evidence="2" type="ORF">RHOFW104T7_12640</name>
</gene>
<keyword evidence="1" id="KW-0472">Membrane</keyword>
<dbReference type="EMBL" id="LVJS01000042">
    <property type="protein sequence ID" value="KZC23588.1"/>
    <property type="molecule type" value="Genomic_DNA"/>
</dbReference>
<dbReference type="STRING" id="416169.RHOFW104T7_12640"/>
<comment type="caution">
    <text evidence="2">The sequence shown here is derived from an EMBL/GenBank/DDBJ whole genome shotgun (WGS) entry which is preliminary data.</text>
</comment>
<sequence length="221" mass="25443">MELDEMKLAWQALGQQLERQNMLNLELLRQKHASRLRHHLRPLVWGQSLQIVFGVAAMLWGIAFWSTHQDVWQAMACGIAMQVFGTLALVFPTRLLAMQQGIDYAAPVLDIQHRLARMRAWRVKVEAPVFVVLGSVIWIPAMLMLFQYDFDRVGAPQWWGRMPGLPLWMLLCGVVSLGFVGLVYGVLRWLGHRRWLEDNLAGSAIRKAETALDEIVRFERE</sequence>
<feature type="transmembrane region" description="Helical" evidence="1">
    <location>
        <begin position="71"/>
        <end position="91"/>
    </location>
</feature>
<keyword evidence="3" id="KW-1185">Reference proteome</keyword>
<keyword evidence="1" id="KW-0812">Transmembrane</keyword>
<feature type="transmembrane region" description="Helical" evidence="1">
    <location>
        <begin position="167"/>
        <end position="187"/>
    </location>
</feature>
<keyword evidence="1" id="KW-1133">Transmembrane helix</keyword>
<dbReference type="eggNOG" id="COG0515">
    <property type="taxonomic scope" value="Bacteria"/>
</dbReference>
<feature type="transmembrane region" description="Helical" evidence="1">
    <location>
        <begin position="127"/>
        <end position="147"/>
    </location>
</feature>
<dbReference type="RefSeq" id="WP_039953501.1">
    <property type="nucleotide sequence ID" value="NZ_LVJS01000042.1"/>
</dbReference>
<evidence type="ECO:0008006" key="4">
    <source>
        <dbReference type="Google" id="ProtNLM"/>
    </source>
</evidence>
<reference evidence="2 3" key="1">
    <citation type="journal article" date="2016" name="MBio">
        <title>Lateral Gene Transfer in a Heavy Metal-Contaminated-Groundwater Microbial Community.</title>
        <authorList>
            <person name="Hemme C.L."/>
            <person name="Green S.J."/>
            <person name="Rishishwar L."/>
            <person name="Prakash O."/>
            <person name="Pettenato A."/>
            <person name="Chakraborty R."/>
            <person name="Deutschbauer A.M."/>
            <person name="Van Nostrand J.D."/>
            <person name="Wu L."/>
            <person name="He Z."/>
            <person name="Jordan I.K."/>
            <person name="Hazen T.C."/>
            <person name="Arkin A.P."/>
            <person name="Kostka J.E."/>
            <person name="Zhou J."/>
        </authorList>
    </citation>
    <scope>NUCLEOTIDE SEQUENCE [LARGE SCALE GENOMIC DNA]</scope>
    <source>
        <strain evidence="2 3">FW104-T7</strain>
    </source>
</reference>
<name>A0A154QHH8_9GAMM</name>
<dbReference type="AlphaFoldDB" id="A0A154QHH8"/>
<evidence type="ECO:0000256" key="1">
    <source>
        <dbReference type="SAM" id="Phobius"/>
    </source>
</evidence>